<dbReference type="Proteomes" id="UP001652623">
    <property type="component" value="Chromosome 10"/>
</dbReference>
<dbReference type="KEGG" id="zju:107410569"/>
<feature type="compositionally biased region" description="Basic and acidic residues" evidence="3">
    <location>
        <begin position="11"/>
        <end position="29"/>
    </location>
</feature>
<evidence type="ECO:0000256" key="3">
    <source>
        <dbReference type="SAM" id="MobiDB-lite"/>
    </source>
</evidence>
<evidence type="ECO:0000313" key="6">
    <source>
        <dbReference type="RefSeq" id="XP_015873501.1"/>
    </source>
</evidence>
<reference evidence="6" key="1">
    <citation type="submission" date="2025-08" db="UniProtKB">
        <authorList>
            <consortium name="RefSeq"/>
        </authorList>
    </citation>
    <scope>IDENTIFICATION</scope>
    <source>
        <tissue evidence="6">Seedling</tissue>
    </source>
</reference>
<dbReference type="RefSeq" id="XP_015873501.1">
    <property type="nucleotide sequence ID" value="XM_016018015.3"/>
</dbReference>
<dbReference type="InterPro" id="IPR044839">
    <property type="entry name" value="NDR1-like"/>
</dbReference>
<dbReference type="AlphaFoldDB" id="A0A6P3Z6X2"/>
<name>A0A6P3Z6X2_ZIZJJ</name>
<evidence type="ECO:0000256" key="4">
    <source>
        <dbReference type="SAM" id="Phobius"/>
    </source>
</evidence>
<dbReference type="InParanoid" id="A0A6P3Z6X2"/>
<feature type="compositionally biased region" description="Polar residues" evidence="3">
    <location>
        <begin position="1"/>
        <end position="10"/>
    </location>
</feature>
<keyword evidence="2 4" id="KW-0472">Membrane</keyword>
<dbReference type="GO" id="GO:0098542">
    <property type="term" value="P:defense response to other organism"/>
    <property type="evidence" value="ECO:0007669"/>
    <property type="project" value="InterPro"/>
</dbReference>
<feature type="transmembrane region" description="Helical" evidence="4">
    <location>
        <begin position="43"/>
        <end position="66"/>
    </location>
</feature>
<evidence type="ECO:0000256" key="1">
    <source>
        <dbReference type="ARBA" id="ARBA00004370"/>
    </source>
</evidence>
<evidence type="ECO:0000313" key="5">
    <source>
        <dbReference type="Proteomes" id="UP001652623"/>
    </source>
</evidence>
<feature type="region of interest" description="Disordered" evidence="3">
    <location>
        <begin position="1"/>
        <end position="34"/>
    </location>
</feature>
<dbReference type="PANTHER" id="PTHR31415:SF130">
    <property type="entry name" value="NDR1_HIN1-LIKE PROTEIN 6"/>
    <property type="match status" value="1"/>
</dbReference>
<dbReference type="GO" id="GO:0005886">
    <property type="term" value="C:plasma membrane"/>
    <property type="evidence" value="ECO:0007669"/>
    <property type="project" value="TreeGrafter"/>
</dbReference>
<sequence length="220" mass="25053">MASTSLSGTSKSDDRQHYPDTEAAQKKQSGESSLSSSSKQMKYIPFVVLGTIMVMSATMGSIWAAVKPKRPVYAIEYVHITETDPLLDNTYLTGNFNFVMRSYNPNKKSNIYYKSMEIYNSYSENETPTSVKHVEDLSQPPFNVTRISFIVPLHISTGPRGNVVEYLQHGRVTLNISAEAKMRFEYRWWRFMPRTIKIYCQPAAVLLGDNSQPTDCYVNF</sequence>
<keyword evidence="4" id="KW-0812">Transmembrane</keyword>
<evidence type="ECO:0000256" key="2">
    <source>
        <dbReference type="ARBA" id="ARBA00023136"/>
    </source>
</evidence>
<comment type="subcellular location">
    <subcellularLocation>
        <location evidence="1">Membrane</location>
    </subcellularLocation>
</comment>
<keyword evidence="5" id="KW-1185">Reference proteome</keyword>
<proteinExistence type="predicted"/>
<dbReference type="PANTHER" id="PTHR31415">
    <property type="entry name" value="OS05G0367900 PROTEIN"/>
    <property type="match status" value="1"/>
</dbReference>
<protein>
    <submittedName>
        <fullName evidence="6">Uncharacterized protein At1g08160</fullName>
    </submittedName>
</protein>
<dbReference type="GO" id="GO:0009506">
    <property type="term" value="C:plasmodesma"/>
    <property type="evidence" value="ECO:0007669"/>
    <property type="project" value="TreeGrafter"/>
</dbReference>
<dbReference type="GeneID" id="107410569"/>
<accession>A0A6P3Z6X2</accession>
<organism evidence="5 6">
    <name type="scientific">Ziziphus jujuba</name>
    <name type="common">Chinese jujube</name>
    <name type="synonym">Ziziphus sativa</name>
    <dbReference type="NCBI Taxonomy" id="326968"/>
    <lineage>
        <taxon>Eukaryota</taxon>
        <taxon>Viridiplantae</taxon>
        <taxon>Streptophyta</taxon>
        <taxon>Embryophyta</taxon>
        <taxon>Tracheophyta</taxon>
        <taxon>Spermatophyta</taxon>
        <taxon>Magnoliopsida</taxon>
        <taxon>eudicotyledons</taxon>
        <taxon>Gunneridae</taxon>
        <taxon>Pentapetalae</taxon>
        <taxon>rosids</taxon>
        <taxon>fabids</taxon>
        <taxon>Rosales</taxon>
        <taxon>Rhamnaceae</taxon>
        <taxon>Paliureae</taxon>
        <taxon>Ziziphus</taxon>
    </lineage>
</organism>
<keyword evidence="4" id="KW-1133">Transmembrane helix</keyword>
<gene>
    <name evidence="6" type="primary">LOC107410569</name>
</gene>